<dbReference type="OrthoDB" id="3575486at2"/>
<dbReference type="InterPro" id="IPR001789">
    <property type="entry name" value="Sig_transdc_resp-reg_receiver"/>
</dbReference>
<dbReference type="SMART" id="SM00421">
    <property type="entry name" value="HTH_LUXR"/>
    <property type="match status" value="1"/>
</dbReference>
<dbReference type="InterPro" id="IPR058245">
    <property type="entry name" value="NreC/VraR/RcsB-like_REC"/>
</dbReference>
<evidence type="ECO:0000256" key="2">
    <source>
        <dbReference type="ARBA" id="ARBA00023125"/>
    </source>
</evidence>
<feature type="domain" description="Response regulatory" evidence="5">
    <location>
        <begin position="7"/>
        <end position="125"/>
    </location>
</feature>
<evidence type="ECO:0000259" key="5">
    <source>
        <dbReference type="PROSITE" id="PS50110"/>
    </source>
</evidence>
<evidence type="ECO:0000256" key="1">
    <source>
        <dbReference type="ARBA" id="ARBA00022553"/>
    </source>
</evidence>
<evidence type="ECO:0000313" key="6">
    <source>
        <dbReference type="EMBL" id="RJK92759.1"/>
    </source>
</evidence>
<evidence type="ECO:0000256" key="3">
    <source>
        <dbReference type="PROSITE-ProRule" id="PRU00169"/>
    </source>
</evidence>
<feature type="domain" description="HTH luxR-type" evidence="4">
    <location>
        <begin position="148"/>
        <end position="213"/>
    </location>
</feature>
<protein>
    <submittedName>
        <fullName evidence="6">DNA-binding response regulator</fullName>
    </submittedName>
</protein>
<dbReference type="GO" id="GO:0003677">
    <property type="term" value="F:DNA binding"/>
    <property type="evidence" value="ECO:0007669"/>
    <property type="project" value="UniProtKB-KW"/>
</dbReference>
<keyword evidence="2 6" id="KW-0238">DNA-binding</keyword>
<accession>A0A3A3YMZ4</accession>
<dbReference type="AlphaFoldDB" id="A0A3A3YMZ4"/>
<feature type="modified residue" description="4-aspartylphosphate" evidence="3">
    <location>
        <position position="60"/>
    </location>
</feature>
<dbReference type="InterPro" id="IPR039420">
    <property type="entry name" value="WalR-like"/>
</dbReference>
<gene>
    <name evidence="6" type="ORF">D5H78_17975</name>
</gene>
<dbReference type="SMART" id="SM00448">
    <property type="entry name" value="REC"/>
    <property type="match status" value="1"/>
</dbReference>
<reference evidence="6 7" key="1">
    <citation type="submission" date="2018-09" db="EMBL/GenBank/DDBJ databases">
        <title>YIM 75000 draft genome.</title>
        <authorList>
            <person name="Tang S."/>
            <person name="Feng Y."/>
        </authorList>
    </citation>
    <scope>NUCLEOTIDE SEQUENCE [LARGE SCALE GENOMIC DNA]</scope>
    <source>
        <strain evidence="6 7">YIM 75000</strain>
    </source>
</reference>
<dbReference type="PROSITE" id="PS00622">
    <property type="entry name" value="HTH_LUXR_1"/>
    <property type="match status" value="1"/>
</dbReference>
<dbReference type="Pfam" id="PF00196">
    <property type="entry name" value="GerE"/>
    <property type="match status" value="1"/>
</dbReference>
<dbReference type="CDD" id="cd17535">
    <property type="entry name" value="REC_NarL-like"/>
    <property type="match status" value="1"/>
</dbReference>
<name>A0A3A3YMZ4_9ACTN</name>
<dbReference type="InterPro" id="IPR000792">
    <property type="entry name" value="Tscrpt_reg_LuxR_C"/>
</dbReference>
<keyword evidence="7" id="KW-1185">Reference proteome</keyword>
<dbReference type="PRINTS" id="PR00038">
    <property type="entry name" value="HTHLUXR"/>
</dbReference>
<dbReference type="Pfam" id="PF00072">
    <property type="entry name" value="Response_reg"/>
    <property type="match status" value="1"/>
</dbReference>
<comment type="caution">
    <text evidence="6">The sequence shown here is derived from an EMBL/GenBank/DDBJ whole genome shotgun (WGS) entry which is preliminary data.</text>
</comment>
<dbReference type="SUPFAM" id="SSF46894">
    <property type="entry name" value="C-terminal effector domain of the bipartite response regulators"/>
    <property type="match status" value="1"/>
</dbReference>
<dbReference type="PROSITE" id="PS50110">
    <property type="entry name" value="RESPONSE_REGULATORY"/>
    <property type="match status" value="1"/>
</dbReference>
<organism evidence="6 7">
    <name type="scientific">Vallicoccus soli</name>
    <dbReference type="NCBI Taxonomy" id="2339232"/>
    <lineage>
        <taxon>Bacteria</taxon>
        <taxon>Bacillati</taxon>
        <taxon>Actinomycetota</taxon>
        <taxon>Actinomycetes</taxon>
        <taxon>Motilibacterales</taxon>
        <taxon>Vallicoccaceae</taxon>
        <taxon>Vallicoccus</taxon>
    </lineage>
</organism>
<dbReference type="EMBL" id="QZEZ01000012">
    <property type="protein sequence ID" value="RJK92759.1"/>
    <property type="molecule type" value="Genomic_DNA"/>
</dbReference>
<keyword evidence="1 3" id="KW-0597">Phosphoprotein</keyword>
<dbReference type="RefSeq" id="WP_119951894.1">
    <property type="nucleotide sequence ID" value="NZ_QZEZ01000012.1"/>
</dbReference>
<dbReference type="InterPro" id="IPR016032">
    <property type="entry name" value="Sig_transdc_resp-reg_C-effctor"/>
</dbReference>
<dbReference type="Proteomes" id="UP000265614">
    <property type="component" value="Unassembled WGS sequence"/>
</dbReference>
<evidence type="ECO:0000313" key="7">
    <source>
        <dbReference type="Proteomes" id="UP000265614"/>
    </source>
</evidence>
<dbReference type="SUPFAM" id="SSF52172">
    <property type="entry name" value="CheY-like"/>
    <property type="match status" value="1"/>
</dbReference>
<dbReference type="PANTHER" id="PTHR43214">
    <property type="entry name" value="TWO-COMPONENT RESPONSE REGULATOR"/>
    <property type="match status" value="1"/>
</dbReference>
<evidence type="ECO:0000259" key="4">
    <source>
        <dbReference type="PROSITE" id="PS50043"/>
    </source>
</evidence>
<dbReference type="GO" id="GO:0000160">
    <property type="term" value="P:phosphorelay signal transduction system"/>
    <property type="evidence" value="ECO:0007669"/>
    <property type="project" value="InterPro"/>
</dbReference>
<dbReference type="PANTHER" id="PTHR43214:SF43">
    <property type="entry name" value="TWO-COMPONENT RESPONSE REGULATOR"/>
    <property type="match status" value="1"/>
</dbReference>
<dbReference type="InterPro" id="IPR011006">
    <property type="entry name" value="CheY-like_superfamily"/>
</dbReference>
<dbReference type="PROSITE" id="PS50043">
    <property type="entry name" value="HTH_LUXR_2"/>
    <property type="match status" value="1"/>
</dbReference>
<proteinExistence type="predicted"/>
<sequence>MLVEGLGVLLVDDHPLFLRGLEILLPSVSDGRIRVVGTTDDAAAAAGLVRRTAPDVAVVDLHMPAPGGVRAIAAVRRADPRVRVVAMSGTDDQELALSALEAGAEGYLPKTAEPEDLVPPLLAVVEGWSVLPAPLLTALLQRRSGSAPASVVSNLSQDELRLWRLVAAGRSTVDIAAELHVSERTVKRFTAALLRRLHVATRAEAAALAGRTGLLDGDGAPA</sequence>
<dbReference type="Gene3D" id="3.40.50.2300">
    <property type="match status" value="1"/>
</dbReference>
<dbReference type="GO" id="GO:0006355">
    <property type="term" value="P:regulation of DNA-templated transcription"/>
    <property type="evidence" value="ECO:0007669"/>
    <property type="project" value="InterPro"/>
</dbReference>